<name>W4JV85_HETIT</name>
<proteinExistence type="predicted"/>
<dbReference type="AlphaFoldDB" id="W4JV85"/>
<reference evidence="2 3" key="1">
    <citation type="journal article" date="2012" name="New Phytol.">
        <title>Insight into trade-off between wood decay and parasitism from the genome of a fungal forest pathogen.</title>
        <authorList>
            <person name="Olson A."/>
            <person name="Aerts A."/>
            <person name="Asiegbu F."/>
            <person name="Belbahri L."/>
            <person name="Bouzid O."/>
            <person name="Broberg A."/>
            <person name="Canback B."/>
            <person name="Coutinho P.M."/>
            <person name="Cullen D."/>
            <person name="Dalman K."/>
            <person name="Deflorio G."/>
            <person name="van Diepen L.T."/>
            <person name="Dunand C."/>
            <person name="Duplessis S."/>
            <person name="Durling M."/>
            <person name="Gonthier P."/>
            <person name="Grimwood J."/>
            <person name="Fossdal C.G."/>
            <person name="Hansson D."/>
            <person name="Henrissat B."/>
            <person name="Hietala A."/>
            <person name="Himmelstrand K."/>
            <person name="Hoffmeister D."/>
            <person name="Hogberg N."/>
            <person name="James T.Y."/>
            <person name="Karlsson M."/>
            <person name="Kohler A."/>
            <person name="Kues U."/>
            <person name="Lee Y.H."/>
            <person name="Lin Y.C."/>
            <person name="Lind M."/>
            <person name="Lindquist E."/>
            <person name="Lombard V."/>
            <person name="Lucas S."/>
            <person name="Lunden K."/>
            <person name="Morin E."/>
            <person name="Murat C."/>
            <person name="Park J."/>
            <person name="Raffaello T."/>
            <person name="Rouze P."/>
            <person name="Salamov A."/>
            <person name="Schmutz J."/>
            <person name="Solheim H."/>
            <person name="Stahlberg J."/>
            <person name="Velez H."/>
            <person name="de Vries R.P."/>
            <person name="Wiebenga A."/>
            <person name="Woodward S."/>
            <person name="Yakovlev I."/>
            <person name="Garbelotto M."/>
            <person name="Martin F."/>
            <person name="Grigoriev I.V."/>
            <person name="Stenlid J."/>
        </authorList>
    </citation>
    <scope>NUCLEOTIDE SEQUENCE [LARGE SCALE GENOMIC DNA]</scope>
    <source>
        <strain evidence="2 3">TC 32-1</strain>
    </source>
</reference>
<evidence type="ECO:0000313" key="2">
    <source>
        <dbReference type="EMBL" id="ETW77389.1"/>
    </source>
</evidence>
<gene>
    <name evidence="2" type="ORF">HETIRDRAFT_147890</name>
</gene>
<evidence type="ECO:0000313" key="3">
    <source>
        <dbReference type="Proteomes" id="UP000030671"/>
    </source>
</evidence>
<dbReference type="InParanoid" id="W4JV85"/>
<protein>
    <submittedName>
        <fullName evidence="2">Uncharacterized protein</fullName>
    </submittedName>
</protein>
<dbReference type="HOGENOM" id="CLU_060568_0_0_1"/>
<dbReference type="RefSeq" id="XP_009550901.1">
    <property type="nucleotide sequence ID" value="XM_009552606.1"/>
</dbReference>
<feature type="coiled-coil region" evidence="1">
    <location>
        <begin position="313"/>
        <end position="415"/>
    </location>
</feature>
<dbReference type="Proteomes" id="UP000030671">
    <property type="component" value="Unassembled WGS sequence"/>
</dbReference>
<dbReference type="STRING" id="747525.W4JV85"/>
<dbReference type="KEGG" id="hir:HETIRDRAFT_147890"/>
<keyword evidence="3" id="KW-1185">Reference proteome</keyword>
<organism evidence="2 3">
    <name type="scientific">Heterobasidion irregulare (strain TC 32-1)</name>
    <dbReference type="NCBI Taxonomy" id="747525"/>
    <lineage>
        <taxon>Eukaryota</taxon>
        <taxon>Fungi</taxon>
        <taxon>Dikarya</taxon>
        <taxon>Basidiomycota</taxon>
        <taxon>Agaricomycotina</taxon>
        <taxon>Agaricomycetes</taxon>
        <taxon>Russulales</taxon>
        <taxon>Bondarzewiaceae</taxon>
        <taxon>Heterobasidion</taxon>
        <taxon>Heterobasidion annosum species complex</taxon>
    </lineage>
</organism>
<evidence type="ECO:0000256" key="1">
    <source>
        <dbReference type="SAM" id="Coils"/>
    </source>
</evidence>
<keyword evidence="1" id="KW-0175">Coiled coil</keyword>
<sequence>MPTAHSPSSLSATMHHLSAALRDLLSSAFPCLSPSHRAMSAPNDVLYFPKEESAYNVTGWAGFVLFTPTPSEERPRIASIEHCKRKRGVFHEFLIIHFEYPVLDAPPLTVPIIVERTIDTSLLPKDKIRPGADLSRENGSRFSAFFQSSSSSRLSLSPSSVASSSSSSLTPPAFDRIIIPPNGAPVSKIDRHARHPYEHCRKLTFNKRFTDYDLAALLLALQEYAPDYALLSRQCYWYAAVIYDFFRERLIGLGNEDGKEVEFNVDNLKDERGRFLTIFTIQPPEPPLGKIKSEFEKQLAALLDERAREDHPAAKWVRSQEEARAAIAKAEEEAAARERAEAAAKEEAAARVEAEAAAKEEAAARVEAEAAAKEEAAARVEAEATAKAAEAAAEAAEATAKAAEAAAEAAEAAATAAAAAAKAADARAVAAEAAAEAEAAARALLNDEVALLRQQLAALNHAGPSPAA</sequence>
<accession>W4JV85</accession>
<dbReference type="EMBL" id="KI925463">
    <property type="protein sequence ID" value="ETW77389.1"/>
    <property type="molecule type" value="Genomic_DNA"/>
</dbReference>
<dbReference type="GeneID" id="20667237"/>